<evidence type="ECO:0000313" key="4">
    <source>
        <dbReference type="EMBL" id="VFK01290.1"/>
    </source>
</evidence>
<evidence type="ECO:0000313" key="3">
    <source>
        <dbReference type="EMBL" id="VFJ94808.1"/>
    </source>
</evidence>
<gene>
    <name evidence="2" type="ORF">BECKH772A_GA0070896_100698</name>
    <name evidence="3" type="ORF">BECKH772B_GA0070898_100678</name>
    <name evidence="4" type="ORF">BECKH772C_GA0070978_100628</name>
</gene>
<evidence type="ECO:0000313" key="2">
    <source>
        <dbReference type="EMBL" id="VFJ94288.1"/>
    </source>
</evidence>
<reference evidence="4" key="1">
    <citation type="submission" date="2019-02" db="EMBL/GenBank/DDBJ databases">
        <authorList>
            <person name="Gruber-Vodicka R. H."/>
            <person name="Seah K. B. B."/>
        </authorList>
    </citation>
    <scope>NUCLEOTIDE SEQUENCE</scope>
    <source>
        <strain evidence="4">BECK_SA2B12</strain>
        <strain evidence="2">BECK_SA2B15</strain>
        <strain evidence="3">BECK_SA2B20</strain>
    </source>
</reference>
<organism evidence="4">
    <name type="scientific">Candidatus Kentrum eta</name>
    <dbReference type="NCBI Taxonomy" id="2126337"/>
    <lineage>
        <taxon>Bacteria</taxon>
        <taxon>Pseudomonadati</taxon>
        <taxon>Pseudomonadota</taxon>
        <taxon>Gammaproteobacteria</taxon>
        <taxon>Candidatus Kentrum</taxon>
    </lineage>
</organism>
<protein>
    <submittedName>
        <fullName evidence="4">Uncharacterized protein</fullName>
    </submittedName>
</protein>
<sequence length="79" mass="9073">MRASSDPMHDAHDEYYEKYKDDDFADARPVSETPVLKKLQAGEKSRIRTRSQWADRKFESSQPISVTPTANTMPSHGFK</sequence>
<dbReference type="EMBL" id="CAADFG010000069">
    <property type="protein sequence ID" value="VFJ94288.1"/>
    <property type="molecule type" value="Genomic_DNA"/>
</dbReference>
<dbReference type="EMBL" id="CAADFI010000067">
    <property type="protein sequence ID" value="VFJ94808.1"/>
    <property type="molecule type" value="Genomic_DNA"/>
</dbReference>
<dbReference type="AlphaFoldDB" id="A0A450V946"/>
<evidence type="ECO:0000256" key="1">
    <source>
        <dbReference type="SAM" id="MobiDB-lite"/>
    </source>
</evidence>
<dbReference type="EMBL" id="CAADFJ010000062">
    <property type="protein sequence ID" value="VFK01290.1"/>
    <property type="molecule type" value="Genomic_DNA"/>
</dbReference>
<feature type="region of interest" description="Disordered" evidence="1">
    <location>
        <begin position="1"/>
        <end position="79"/>
    </location>
</feature>
<name>A0A450V946_9GAMM</name>
<feature type="compositionally biased region" description="Polar residues" evidence="1">
    <location>
        <begin position="60"/>
        <end position="79"/>
    </location>
</feature>
<feature type="compositionally biased region" description="Basic and acidic residues" evidence="1">
    <location>
        <begin position="7"/>
        <end position="26"/>
    </location>
</feature>
<proteinExistence type="predicted"/>
<accession>A0A450V946</accession>